<feature type="transmembrane region" description="Helical" evidence="2">
    <location>
        <begin position="130"/>
        <end position="151"/>
    </location>
</feature>
<feature type="region of interest" description="Disordered" evidence="1">
    <location>
        <begin position="185"/>
        <end position="214"/>
    </location>
</feature>
<feature type="transmembrane region" description="Helical" evidence="2">
    <location>
        <begin position="96"/>
        <end position="115"/>
    </location>
</feature>
<comment type="caution">
    <text evidence="3">The sequence shown here is derived from an EMBL/GenBank/DDBJ whole genome shotgun (WGS) entry which is preliminary data.</text>
</comment>
<keyword evidence="2" id="KW-1133">Transmembrane helix</keyword>
<evidence type="ECO:0000256" key="1">
    <source>
        <dbReference type="SAM" id="MobiDB-lite"/>
    </source>
</evidence>
<organism evidence="3 4">
    <name type="scientific">Corynebacterium genitalium ATCC 33030</name>
    <dbReference type="NCBI Taxonomy" id="585529"/>
    <lineage>
        <taxon>Bacteria</taxon>
        <taxon>Bacillati</taxon>
        <taxon>Actinomycetota</taxon>
        <taxon>Actinomycetes</taxon>
        <taxon>Mycobacteriales</taxon>
        <taxon>Corynebacteriaceae</taxon>
        <taxon>Corynebacterium</taxon>
    </lineage>
</organism>
<dbReference type="AlphaFoldDB" id="D7WFE0"/>
<reference evidence="3" key="1">
    <citation type="submission" date="2010-06" db="EMBL/GenBank/DDBJ databases">
        <authorList>
            <person name="Muzny D."/>
            <person name="Qin X."/>
            <person name="Buhay C."/>
            <person name="Dugan-Rocha S."/>
            <person name="Ding Y."/>
            <person name="Chen G."/>
            <person name="Hawes A."/>
            <person name="Holder M."/>
            <person name="Jhangiani S."/>
            <person name="Johnson A."/>
            <person name="Khan Z."/>
            <person name="Li Z."/>
            <person name="Liu W."/>
            <person name="Liu X."/>
            <person name="Perez L."/>
            <person name="Shen H."/>
            <person name="Wang Q."/>
            <person name="Watt J."/>
            <person name="Xi L."/>
            <person name="Xin Y."/>
            <person name="Zhou J."/>
            <person name="Deng J."/>
            <person name="Jiang H."/>
            <person name="Liu Y."/>
            <person name="Qu J."/>
            <person name="Song X.-Z."/>
            <person name="Zhang L."/>
            <person name="Villasana D."/>
            <person name="Johnson A."/>
            <person name="Liu J."/>
            <person name="Liyanage D."/>
            <person name="Lorensuhewa L."/>
            <person name="Robinson T."/>
            <person name="Song A."/>
            <person name="Song B.-B."/>
            <person name="Dinh H."/>
            <person name="Thornton R."/>
            <person name="Coyle M."/>
            <person name="Francisco L."/>
            <person name="Jackson L."/>
            <person name="Javaid M."/>
            <person name="Korchina V."/>
            <person name="Kovar C."/>
            <person name="Mata R."/>
            <person name="Mathew T."/>
            <person name="Ngo R."/>
            <person name="Nguyen L."/>
            <person name="Nguyen N."/>
            <person name="Okwuonu G."/>
            <person name="Ongeri F."/>
            <person name="Pham C."/>
            <person name="Simmons D."/>
            <person name="Wilczek-Boney K."/>
            <person name="Hale W."/>
            <person name="Jakkamsetti A."/>
            <person name="Pham P."/>
            <person name="Ruth R."/>
            <person name="San Lucas F."/>
            <person name="Warren J."/>
            <person name="Zhang J."/>
            <person name="Zhao Z."/>
            <person name="Zhou C."/>
            <person name="Zhu D."/>
            <person name="Lee S."/>
            <person name="Bess C."/>
            <person name="Blankenburg K."/>
            <person name="Forbes L."/>
            <person name="Fu Q."/>
            <person name="Gubbala S."/>
            <person name="Hirani K."/>
            <person name="Jayaseelan J.C."/>
            <person name="Lara F."/>
            <person name="Munidasa M."/>
            <person name="Palculict T."/>
            <person name="Patil S."/>
            <person name="Pu L.-L."/>
            <person name="Saada N."/>
            <person name="Tang L."/>
            <person name="Weissenberger G."/>
            <person name="Zhu Y."/>
            <person name="Hemphill L."/>
            <person name="Shang Y."/>
            <person name="Youmans B."/>
            <person name="Ayvaz T."/>
            <person name="Ross M."/>
            <person name="Santibanez J."/>
            <person name="Aqrawi P."/>
            <person name="Gross S."/>
            <person name="Joshi V."/>
            <person name="Fowler G."/>
            <person name="Nazareth L."/>
            <person name="Reid J."/>
            <person name="Worley K."/>
            <person name="Petrosino J."/>
            <person name="Highlander S."/>
            <person name="Gibbs R."/>
        </authorList>
    </citation>
    <scope>NUCLEOTIDE SEQUENCE [LARGE SCALE GENOMIC DNA]</scope>
    <source>
        <strain evidence="3">ATCC 33030</strain>
    </source>
</reference>
<dbReference type="STRING" id="585529.HMPREF0291_11424"/>
<feature type="transmembrane region" description="Helical" evidence="2">
    <location>
        <begin position="27"/>
        <end position="46"/>
    </location>
</feature>
<dbReference type="eggNOG" id="ENOG5031IRR">
    <property type="taxonomic scope" value="Bacteria"/>
</dbReference>
<accession>D7WFE0</accession>
<dbReference type="RefSeq" id="WP_005289797.1">
    <property type="nucleotide sequence ID" value="NZ_CM000961.1"/>
</dbReference>
<keyword evidence="2" id="KW-0472">Membrane</keyword>
<feature type="transmembrane region" description="Helical" evidence="2">
    <location>
        <begin position="70"/>
        <end position="89"/>
    </location>
</feature>
<dbReference type="Proteomes" id="UP000004208">
    <property type="component" value="Unassembled WGS sequence"/>
</dbReference>
<evidence type="ECO:0000256" key="2">
    <source>
        <dbReference type="SAM" id="Phobius"/>
    </source>
</evidence>
<keyword evidence="4" id="KW-1185">Reference proteome</keyword>
<dbReference type="EMBL" id="ACLJ02000003">
    <property type="protein sequence ID" value="EFK53767.1"/>
    <property type="molecule type" value="Genomic_DNA"/>
</dbReference>
<keyword evidence="2" id="KW-0812">Transmembrane</keyword>
<dbReference type="HOGENOM" id="CLU_094889_0_1_11"/>
<evidence type="ECO:0000313" key="3">
    <source>
        <dbReference type="EMBL" id="EFK53767.1"/>
    </source>
</evidence>
<protein>
    <submittedName>
        <fullName evidence="3">Uncharacterized protein</fullName>
    </submittedName>
</protein>
<name>D7WFE0_9CORY</name>
<sequence>MSNPTQTELAQQEKHSADTLDLGWHQWLLVGAIVVYVVSLFLPFAGDTTGLQMLTFTEADGMSIAVTERLFTLLSFLCLVVFTLLTVILRRTSLALLAWMAGCVALVMALLGLWLRQTSSAAAAGVTSGAGIYVAILAVIVAIPVLSVAWMRRTPEQKRLEEQRREQTEFNPVADLQTDAATQAVRRTDGAGSIVDDRRQRAAQRHRQTGYAHD</sequence>
<gene>
    <name evidence="3" type="ORF">HMPREF0291_11424</name>
</gene>
<dbReference type="OrthoDB" id="4484187at2"/>
<proteinExistence type="predicted"/>
<evidence type="ECO:0000313" key="4">
    <source>
        <dbReference type="Proteomes" id="UP000004208"/>
    </source>
</evidence>